<dbReference type="Pfam" id="PF12819">
    <property type="entry name" value="Malectin_like"/>
    <property type="match status" value="1"/>
</dbReference>
<dbReference type="EMBL" id="JBCGBO010000025">
    <property type="protein sequence ID" value="KAK9175976.1"/>
    <property type="molecule type" value="Genomic_DNA"/>
</dbReference>
<feature type="domain" description="Malectin-like" evidence="6">
    <location>
        <begin position="80"/>
        <end position="166"/>
    </location>
</feature>
<gene>
    <name evidence="7" type="ORF">WN944_027988</name>
</gene>
<proteinExistence type="predicted"/>
<dbReference type="AlphaFoldDB" id="A0AAP0LIY5"/>
<reference evidence="7 8" key="1">
    <citation type="submission" date="2024-05" db="EMBL/GenBank/DDBJ databases">
        <title>Haplotype-resolved chromosome-level genome assembly of Huyou (Citrus changshanensis).</title>
        <authorList>
            <person name="Miao C."/>
            <person name="Chen W."/>
            <person name="Wu Y."/>
            <person name="Wang L."/>
            <person name="Zhao S."/>
            <person name="Grierson D."/>
            <person name="Xu C."/>
            <person name="Chen K."/>
        </authorList>
    </citation>
    <scope>NUCLEOTIDE SEQUENCE [LARGE SCALE GENOMIC DNA]</scope>
    <source>
        <strain evidence="7">01-14</strain>
        <tissue evidence="7">Leaf</tissue>
    </source>
</reference>
<organism evidence="7 8">
    <name type="scientific">Citrus x changshan-huyou</name>
    <dbReference type="NCBI Taxonomy" id="2935761"/>
    <lineage>
        <taxon>Eukaryota</taxon>
        <taxon>Viridiplantae</taxon>
        <taxon>Streptophyta</taxon>
        <taxon>Embryophyta</taxon>
        <taxon>Tracheophyta</taxon>
        <taxon>Spermatophyta</taxon>
        <taxon>Magnoliopsida</taxon>
        <taxon>eudicotyledons</taxon>
        <taxon>Gunneridae</taxon>
        <taxon>Pentapetalae</taxon>
        <taxon>rosids</taxon>
        <taxon>malvids</taxon>
        <taxon>Sapindales</taxon>
        <taxon>Rutaceae</taxon>
        <taxon>Aurantioideae</taxon>
        <taxon>Citrus</taxon>
    </lineage>
</organism>
<dbReference type="Proteomes" id="UP001428341">
    <property type="component" value="Unassembled WGS sequence"/>
</dbReference>
<name>A0AAP0LIY5_9ROSI</name>
<evidence type="ECO:0000256" key="4">
    <source>
        <dbReference type="ARBA" id="ARBA00022989"/>
    </source>
</evidence>
<evidence type="ECO:0000256" key="5">
    <source>
        <dbReference type="ARBA" id="ARBA00023136"/>
    </source>
</evidence>
<protein>
    <recommendedName>
        <fullName evidence="6">Malectin-like domain-containing protein</fullName>
    </recommendedName>
</protein>
<evidence type="ECO:0000256" key="1">
    <source>
        <dbReference type="ARBA" id="ARBA00004167"/>
    </source>
</evidence>
<evidence type="ECO:0000259" key="6">
    <source>
        <dbReference type="Pfam" id="PF12819"/>
    </source>
</evidence>
<dbReference type="InterPro" id="IPR024788">
    <property type="entry name" value="Malectin-like_Carb-bd_dom"/>
</dbReference>
<keyword evidence="8" id="KW-1185">Reference proteome</keyword>
<evidence type="ECO:0000313" key="7">
    <source>
        <dbReference type="EMBL" id="KAK9175976.1"/>
    </source>
</evidence>
<accession>A0AAP0LIY5</accession>
<comment type="caution">
    <text evidence="7">The sequence shown here is derived from an EMBL/GenBank/DDBJ whole genome shotgun (WGS) entry which is preliminary data.</text>
</comment>
<comment type="subcellular location">
    <subcellularLocation>
        <location evidence="1">Membrane</location>
        <topology evidence="1">Single-pass membrane protein</topology>
    </subcellularLocation>
</comment>
<keyword evidence="2" id="KW-0812">Transmembrane</keyword>
<keyword evidence="3" id="KW-0732">Signal</keyword>
<keyword evidence="5" id="KW-0472">Membrane</keyword>
<dbReference type="GO" id="GO:0016020">
    <property type="term" value="C:membrane"/>
    <property type="evidence" value="ECO:0007669"/>
    <property type="project" value="UniProtKB-SubCell"/>
</dbReference>
<evidence type="ECO:0000256" key="3">
    <source>
        <dbReference type="ARBA" id="ARBA00022729"/>
    </source>
</evidence>
<keyword evidence="4" id="KW-1133">Transmembrane helix</keyword>
<evidence type="ECO:0000256" key="2">
    <source>
        <dbReference type="ARBA" id="ARBA00022692"/>
    </source>
</evidence>
<evidence type="ECO:0000313" key="8">
    <source>
        <dbReference type="Proteomes" id="UP001428341"/>
    </source>
</evidence>
<sequence length="167" mass="19106">MATWATSFVRMNFIYTHFVITPIKEAGWHIWHHYKDCYADRLLRNASPEIVACLLSPSLCAVSIVTSSSHDIPGYNWMLIDCGSSNVTIANDDITKWRTDQEFINVGKNFLLTPNQNINTMNIFRFSPDGNKKCYKLPLSCAVCKFLFQARFFYGNYGGLSKPPSFR</sequence>